<gene>
    <name evidence="2" type="ORF">C8D76_10765</name>
</gene>
<dbReference type="RefSeq" id="WP_116631918.1">
    <property type="nucleotide sequence ID" value="NZ_QENU01000007.1"/>
</dbReference>
<proteinExistence type="predicted"/>
<dbReference type="Proteomes" id="UP000245909">
    <property type="component" value="Unassembled WGS sequence"/>
</dbReference>
<dbReference type="OrthoDB" id="9812192at2"/>
<dbReference type="Pfam" id="PF03992">
    <property type="entry name" value="ABM"/>
    <property type="match status" value="1"/>
</dbReference>
<dbReference type="SUPFAM" id="SSF54909">
    <property type="entry name" value="Dimeric alpha+beta barrel"/>
    <property type="match status" value="1"/>
</dbReference>
<dbReference type="InterPro" id="IPR011008">
    <property type="entry name" value="Dimeric_a/b-barrel"/>
</dbReference>
<accession>A0A2U0T5N0</accession>
<reference evidence="2 3" key="1">
    <citation type="submission" date="2018-05" db="EMBL/GenBank/DDBJ databases">
        <title>Genomic Encyclopedia of Type Strains, Phase IV (KMG-IV): sequencing the most valuable type-strain genomes for metagenomic binning, comparative biology and taxonomic classification.</title>
        <authorList>
            <person name="Goeker M."/>
        </authorList>
    </citation>
    <scope>NUCLEOTIDE SEQUENCE [LARGE SCALE GENOMIC DNA]</scope>
    <source>
        <strain evidence="2 3">DSM 22999</strain>
    </source>
</reference>
<evidence type="ECO:0000313" key="2">
    <source>
        <dbReference type="EMBL" id="PVX38844.1"/>
    </source>
</evidence>
<dbReference type="GO" id="GO:0004497">
    <property type="term" value="F:monooxygenase activity"/>
    <property type="evidence" value="ECO:0007669"/>
    <property type="project" value="UniProtKB-KW"/>
</dbReference>
<keyword evidence="3" id="KW-1185">Reference proteome</keyword>
<dbReference type="PANTHER" id="PTHR33336">
    <property type="entry name" value="QUINOL MONOOXYGENASE YGIN-RELATED"/>
    <property type="match status" value="1"/>
</dbReference>
<name>A0A2U0T5N0_9PAST</name>
<dbReference type="InterPro" id="IPR050744">
    <property type="entry name" value="AI-2_Isomerase_LsrG"/>
</dbReference>
<evidence type="ECO:0000313" key="3">
    <source>
        <dbReference type="Proteomes" id="UP000245909"/>
    </source>
</evidence>
<dbReference type="PANTHER" id="PTHR33336:SF15">
    <property type="entry name" value="ABM DOMAIN-CONTAINING PROTEIN"/>
    <property type="match status" value="1"/>
</dbReference>
<keyword evidence="2" id="KW-0560">Oxidoreductase</keyword>
<dbReference type="EMBL" id="QENU01000007">
    <property type="protein sequence ID" value="PVX38844.1"/>
    <property type="molecule type" value="Genomic_DNA"/>
</dbReference>
<keyword evidence="2" id="KW-0503">Monooxygenase</keyword>
<feature type="domain" description="ABM" evidence="1">
    <location>
        <begin position="3"/>
        <end position="92"/>
    </location>
</feature>
<dbReference type="PROSITE" id="PS51725">
    <property type="entry name" value="ABM"/>
    <property type="match status" value="1"/>
</dbReference>
<dbReference type="InterPro" id="IPR007138">
    <property type="entry name" value="ABM_dom"/>
</dbReference>
<comment type="caution">
    <text evidence="2">The sequence shown here is derived from an EMBL/GenBank/DDBJ whole genome shotgun (WGS) entry which is preliminary data.</text>
</comment>
<evidence type="ECO:0000259" key="1">
    <source>
        <dbReference type="PROSITE" id="PS51725"/>
    </source>
</evidence>
<dbReference type="AlphaFoldDB" id="A0A2U0T5N0"/>
<protein>
    <submittedName>
        <fullName evidence="2">Quinol monooxygenase YgiN</fullName>
    </submittedName>
</protein>
<organism evidence="2 3">
    <name type="scientific">Alitibacter langaaensis DSM 22999</name>
    <dbReference type="NCBI Taxonomy" id="1122935"/>
    <lineage>
        <taxon>Bacteria</taxon>
        <taxon>Pseudomonadati</taxon>
        <taxon>Pseudomonadota</taxon>
        <taxon>Gammaproteobacteria</taxon>
        <taxon>Pasteurellales</taxon>
        <taxon>Pasteurellaceae</taxon>
        <taxon>Alitibacter</taxon>
    </lineage>
</organism>
<dbReference type="Gene3D" id="3.30.70.100">
    <property type="match status" value="1"/>
</dbReference>
<sequence>MSITVLATFNVKADKVELFLETCRELTAHTQNDKGVESYELQRNSDDPNHFVFVERWASKADLDVHLETAHIKKAFPILLECSATEPKVQIFNKAF</sequence>